<reference evidence="2 3" key="1">
    <citation type="submission" date="2020-05" db="EMBL/GenBank/DDBJ databases">
        <title>Genomic Encyclopedia of Type Strains, Phase IV (KMG-V): Genome sequencing to study the core and pangenomes of soil and plant-associated prokaryotes.</title>
        <authorList>
            <person name="Whitman W."/>
        </authorList>
    </citation>
    <scope>NUCLEOTIDE SEQUENCE [LARGE SCALE GENOMIC DNA]</scope>
    <source>
        <strain evidence="2 3">9A</strain>
    </source>
</reference>
<evidence type="ECO:0000313" key="3">
    <source>
        <dbReference type="Proteomes" id="UP000779507"/>
    </source>
</evidence>
<dbReference type="Pfam" id="PF19573">
    <property type="entry name" value="DUF6089"/>
    <property type="match status" value="1"/>
</dbReference>
<protein>
    <recommendedName>
        <fullName evidence="1">DUF6089 domain-containing protein</fullName>
    </recommendedName>
</protein>
<accession>A0ABX2FPX5</accession>
<dbReference type="InterPro" id="IPR045743">
    <property type="entry name" value="DUF6089"/>
</dbReference>
<dbReference type="Gene3D" id="2.40.160.20">
    <property type="match status" value="1"/>
</dbReference>
<name>A0ABX2FPX5_9BACT</name>
<comment type="caution">
    <text evidence="2">The sequence shown here is derived from an EMBL/GenBank/DDBJ whole genome shotgun (WGS) entry which is preliminary data.</text>
</comment>
<sequence length="212" mass="23586">MTNYRGEISPQYQFGNNRPAITAFYRRDVSVPVTLRGSVLAGLLRADDGDVTGANGGVPPLQGYRGSNVKGSVLEAAAAMEYNFLDYRSRKKKVHFTPYLFIGVGAYYANTRTVTTNQNLGPAYNQSGGHFGLVIPAGVGFKYALSQHFNLGLEVGVRKTFSDQLDNLSDQDPLLVNAHDNDWYYYSGLSLSYTFYKVRCPPQYKNNKRLLE</sequence>
<dbReference type="Proteomes" id="UP000779507">
    <property type="component" value="Unassembled WGS sequence"/>
</dbReference>
<keyword evidence="3" id="KW-1185">Reference proteome</keyword>
<dbReference type="SUPFAM" id="SSF56925">
    <property type="entry name" value="OMPA-like"/>
    <property type="match status" value="1"/>
</dbReference>
<feature type="domain" description="DUF6089" evidence="1">
    <location>
        <begin position="2"/>
        <end position="200"/>
    </location>
</feature>
<proteinExistence type="predicted"/>
<gene>
    <name evidence="2" type="ORF">HNP98_001286</name>
</gene>
<organism evidence="2 3">
    <name type="scientific">Hymenobacter caeli</name>
    <dbReference type="NCBI Taxonomy" id="2735894"/>
    <lineage>
        <taxon>Bacteria</taxon>
        <taxon>Pseudomonadati</taxon>
        <taxon>Bacteroidota</taxon>
        <taxon>Cytophagia</taxon>
        <taxon>Cytophagales</taxon>
        <taxon>Hymenobacteraceae</taxon>
        <taxon>Hymenobacter</taxon>
    </lineage>
</organism>
<dbReference type="InterPro" id="IPR011250">
    <property type="entry name" value="OMP/PagP_B-barrel"/>
</dbReference>
<evidence type="ECO:0000313" key="2">
    <source>
        <dbReference type="EMBL" id="NRT18469.1"/>
    </source>
</evidence>
<dbReference type="EMBL" id="JABSNP010000004">
    <property type="protein sequence ID" value="NRT18469.1"/>
    <property type="molecule type" value="Genomic_DNA"/>
</dbReference>
<evidence type="ECO:0000259" key="1">
    <source>
        <dbReference type="Pfam" id="PF19573"/>
    </source>
</evidence>